<dbReference type="InterPro" id="IPR002498">
    <property type="entry name" value="PInositol-4-P-4/5-kinase_core"/>
</dbReference>
<evidence type="ECO:0000256" key="4">
    <source>
        <dbReference type="ARBA" id="ARBA00022777"/>
    </source>
</evidence>
<feature type="compositionally biased region" description="Polar residues" evidence="9">
    <location>
        <begin position="763"/>
        <end position="776"/>
    </location>
</feature>
<sequence length="2245" mass="237718">MLHAKPSSAPAKETSREGVLGYLQGPRDAAVTLETAPVLEVPTALQRTGSKATSQLLDEHPVAAVCRGPFEEVAGEQLAATVDQLLLAYNVQEADAWAPIVKRLAHEAAGMLSPGKAVAYGNLDPRFYIKVKKVPGVGKPEDSCTIDGAVCRKNLAHKRMCRHFKDPKILMVAKNLEFNRAQSRLTSLEGMTKQEEEDGLKEQVDKLVALGPNVVLVEKSVARKAQDELLERGISLALNMKRPVLDFIARCTGTEVAPSAEVATAKNLASCREFLVEDTYPAPPRPTLSCISSASSMTSTTSFTPPQPNLHAKHETLKTLAAAAERSRPSGPAGQAGQQAEASEMAASQLAAEHVPVLIPKSSFGQHSHPSPSAKADPSKQPGLPKHDATAVPHAPSAAQQGSLAGKPSPAASSQASGQPQLVGLQNGSKTEASKGATAARTLMYFKGCPEALGCTVLLKGAPRNVLASVKKVTEFAVYAAYRNRLETAFLADELASAIPTASDCASRPASPKCAAKQAGSAFATPARSAAGTPQKHTPDSHSANPGSAEHLQITQPDGQTALASRSADQSICAPSQEEPAMKSGAPSLMSSLMASSAPGHKMQEEPQFSRAVSSALQDMGQSTPSKQEAQHKEARSAAMLSSSPPFREGRTSPHEGKQEHTLLEGDEGGLDLIDINKAELAKHARRVVQRSAHMAAADRGHGLLVSLSAHVTVGAAEWTGNDPHDFAFDEEAMDAQEEAKAEDASSLRPSPGISRAHHTANGAHSRQSSTDSVQQEKALRTLVLSDAEDGPEKLERQAEAGELLGLQRLYVCTALSNQPNGGLAEPLKVKRIDYYQRTDQALSQLLSPASVEAHGGEVTTYLHGDGLLTLRMARLPEGQGLPGADANQIWFWLRPRQASLELLGAARRVPLSRDAAAMSLGHFLEVSFGAHHLSVGSRPLHAGYARYFGRGNAVACFLWERVGPVQIDMPPQNVLYYVPAQRAWVKSEVEELIEEANRIFGAIDAALKATEEVAATGALLTQQGEPAPSAATSQGVASPGSSQSADPSDKLYGSSPEKAAKAQPAGASPPKENSMAGPQDEQAAVPDLSNHKSTAADSAGDKAGPKAGFLSHLRTALMAEVSGLVENIQDVCALIRADATDLANPAPSDAPHKQANEEEELQGLSNEDLLQAIWRINSLQRSLSIMALTWASCLHDAAAAALPAKQRPRLLTSVNSRTFNGAGAGVPQRPGGLPMHHAHSHSAPAELDVRVLLANAAKSAPGSPKAASSAIKLDSPFATDEDVKLGKDQQDPSATVAQLAAPSDASPEAAVVRNLSQLLHIVSGELSGDHVAGTPRGLEAAAMSAADREAIGHLARTMGSQDKLEASPDHASSNPSSAPALPKCLSTGQPGSAPSNEDAGSVLSAPDAADGQRPGPGQRAYSATELPRANSHSRVSRYMSMIEARNMMISMPSWERPILRHNSTDLVLRFLNRHHHRVRAPRSASPQQRGPDAAPSDSENSSDSEDDAELDPPASLPNRVPLHTRPASLEVSTPSQRLSPPRRQSPPGSPTRRSLERAGSGPQRPSPLGDTSRAALAASAMDGYDKSLAPSGDPPLSISTGSVDLPEINLSNVRSNLSKGAGGALSPNGVLSPRAQARQEDFQGGSQPAEGLRHEHVHQPELASAVKSTPGMPAEAELPPMTPAEAQEMERVLAREPSDVLGHFNSDMWLKALRQSRDLDNESPGPPPDSVPHVPSLESVSEAGPPALSSRPPSPAPSAGLPPAAGSTSEEARSRVSSLPPAVLRRAQQLPGAIPLPDGHQVELQHRALLQPGVDERIVVVRDDEPTSLLAYALSSREHHQFLEEVRLHVLHNGPKPGGQMLGRATLASRSSTDLAAHDEAAPFAASVTGREESASSAGAASAADAADAKGAEEPGKARKEGTLNGAVSELEPEWMMLTWPRPMHFEHTAVDDHPGLSASRTKLSVTVWFPAQFAELRRICLSACGGEAAFCASLSRCHRWEPRGGKSNSFFAKTRDDRFIVKQLSAAERKSFQELAPNFFAYLGRAMRCGQPTCLAKIMGVFTVRVESAKPMDLLVMENVFYERSLAPVYDLKGSERARWCKDDPADPTTVLLDENLKRDILSAPLLVEPAAHEALMKALWADTAFLAGQGVMDYSLLVGVDSPNGALVVGIIDFLRQYTWDKALERWVKSVGLGQDRGKAPTIQSPRDYCKRFRGAMAGYFTCVPAEGDVPAPLDVAADLTE</sequence>
<feature type="compositionally biased region" description="Polar residues" evidence="9">
    <location>
        <begin position="611"/>
        <end position="628"/>
    </location>
</feature>
<feature type="region of interest" description="Disordered" evidence="9">
    <location>
        <begin position="1886"/>
        <end position="1927"/>
    </location>
</feature>
<evidence type="ECO:0000256" key="7">
    <source>
        <dbReference type="ARBA" id="ARBA00077223"/>
    </source>
</evidence>
<evidence type="ECO:0000256" key="1">
    <source>
        <dbReference type="ARBA" id="ARBA00012009"/>
    </source>
</evidence>
<comment type="caution">
    <text evidence="11">The sequence shown here is derived from an EMBL/GenBank/DDBJ whole genome shotgun (WGS) entry which is preliminary data.</text>
</comment>
<dbReference type="InterPro" id="IPR027484">
    <property type="entry name" value="PInositol-4-P-5-kinase_N"/>
</dbReference>
<feature type="region of interest" description="Disordered" evidence="9">
    <location>
        <begin position="1025"/>
        <end position="1104"/>
    </location>
</feature>
<evidence type="ECO:0000256" key="8">
    <source>
        <dbReference type="PROSITE-ProRule" id="PRU00781"/>
    </source>
</evidence>
<keyword evidence="12" id="KW-1185">Reference proteome</keyword>
<feature type="region of interest" description="Disordered" evidence="9">
    <location>
        <begin position="735"/>
        <end position="776"/>
    </location>
</feature>
<dbReference type="GO" id="GO:0000285">
    <property type="term" value="F:1-phosphatidylinositol-3-phosphate 5-kinase activity"/>
    <property type="evidence" value="ECO:0007669"/>
    <property type="project" value="UniProtKB-EC"/>
</dbReference>
<dbReference type="PANTHER" id="PTHR45748:SF7">
    <property type="entry name" value="1-PHOSPHATIDYLINOSITOL 3-PHOSPHATE 5-KINASE-RELATED"/>
    <property type="match status" value="1"/>
</dbReference>
<feature type="region of interest" description="Disordered" evidence="9">
    <location>
        <begin position="1716"/>
        <end position="1780"/>
    </location>
</feature>
<feature type="compositionally biased region" description="Basic and acidic residues" evidence="9">
    <location>
        <begin position="1689"/>
        <end position="1699"/>
    </location>
</feature>
<reference evidence="11 12" key="1">
    <citation type="submission" date="2023-10" db="EMBL/GenBank/DDBJ databases">
        <authorList>
            <person name="Maclean D."/>
            <person name="Macfadyen A."/>
        </authorList>
    </citation>
    <scope>NUCLEOTIDE SEQUENCE [LARGE SCALE GENOMIC DNA]</scope>
</reference>
<comment type="subunit">
    <text evidence="6">Component of the PI(3,5)P2 regulatory complex at least composed of ATG18, SAC/FIG4, FAB1 and VAC14.</text>
</comment>
<feature type="compositionally biased region" description="Polar residues" evidence="9">
    <location>
        <begin position="1025"/>
        <end position="1047"/>
    </location>
</feature>
<evidence type="ECO:0000313" key="12">
    <source>
        <dbReference type="Proteomes" id="UP001314263"/>
    </source>
</evidence>
<dbReference type="EMBL" id="CAUYUE010000014">
    <property type="protein sequence ID" value="CAK0786142.1"/>
    <property type="molecule type" value="Genomic_DNA"/>
</dbReference>
<feature type="compositionally biased region" description="Polar residues" evidence="9">
    <location>
        <begin position="553"/>
        <end position="574"/>
    </location>
</feature>
<feature type="compositionally biased region" description="Low complexity" evidence="9">
    <location>
        <begin position="330"/>
        <end position="349"/>
    </location>
</feature>
<evidence type="ECO:0000256" key="5">
    <source>
        <dbReference type="ARBA" id="ARBA00022840"/>
    </source>
</evidence>
<feature type="region of interest" description="Disordered" evidence="9">
    <location>
        <begin position="1615"/>
        <end position="1699"/>
    </location>
</feature>
<dbReference type="GO" id="GO:0046854">
    <property type="term" value="P:phosphatidylinositol phosphate biosynthetic process"/>
    <property type="evidence" value="ECO:0007669"/>
    <property type="project" value="TreeGrafter"/>
</dbReference>
<keyword evidence="3 8" id="KW-0547">Nucleotide-binding</keyword>
<feature type="compositionally biased region" description="Basic and acidic residues" evidence="9">
    <location>
        <begin position="1908"/>
        <end position="1923"/>
    </location>
</feature>
<keyword evidence="2 8" id="KW-0808">Transferase</keyword>
<feature type="compositionally biased region" description="Polar residues" evidence="9">
    <location>
        <begin position="1387"/>
        <end position="1396"/>
    </location>
</feature>
<dbReference type="Gene3D" id="3.50.7.10">
    <property type="entry name" value="GroEL"/>
    <property type="match status" value="1"/>
</dbReference>
<name>A0AAV1IHI8_9CHLO</name>
<dbReference type="Gene3D" id="3.30.810.10">
    <property type="entry name" value="2-Layer Sandwich"/>
    <property type="match status" value="1"/>
</dbReference>
<dbReference type="SMART" id="SM00330">
    <property type="entry name" value="PIPKc"/>
    <property type="match status" value="1"/>
</dbReference>
<evidence type="ECO:0000259" key="10">
    <source>
        <dbReference type="PROSITE" id="PS51455"/>
    </source>
</evidence>
<feature type="compositionally biased region" description="Low complexity" evidence="9">
    <location>
        <begin position="1896"/>
        <end position="1907"/>
    </location>
</feature>
<feature type="region of interest" description="Disordered" evidence="9">
    <location>
        <begin position="517"/>
        <end position="666"/>
    </location>
</feature>
<dbReference type="CDD" id="cd17300">
    <property type="entry name" value="PIPKc_PIKfyve"/>
    <property type="match status" value="1"/>
</dbReference>
<feature type="compositionally biased region" description="Low complexity" evidence="9">
    <location>
        <begin position="584"/>
        <end position="600"/>
    </location>
</feature>
<feature type="compositionally biased region" description="Low complexity" evidence="9">
    <location>
        <begin position="1744"/>
        <end position="1768"/>
    </location>
</feature>
<dbReference type="EC" id="2.7.1.150" evidence="1"/>
<feature type="compositionally biased region" description="Low complexity" evidence="9">
    <location>
        <begin position="408"/>
        <end position="421"/>
    </location>
</feature>
<evidence type="ECO:0000256" key="9">
    <source>
        <dbReference type="SAM" id="MobiDB-lite"/>
    </source>
</evidence>
<evidence type="ECO:0000313" key="11">
    <source>
        <dbReference type="EMBL" id="CAK0786142.1"/>
    </source>
</evidence>
<proteinExistence type="predicted"/>
<feature type="region of interest" description="Disordered" evidence="9">
    <location>
        <begin position="361"/>
        <end position="431"/>
    </location>
</feature>
<dbReference type="InterPro" id="IPR044769">
    <property type="entry name" value="PIKfyve_PIPKc"/>
</dbReference>
<feature type="compositionally biased region" description="Low complexity" evidence="9">
    <location>
        <begin position="1533"/>
        <end position="1543"/>
    </location>
</feature>
<dbReference type="InterPro" id="IPR002423">
    <property type="entry name" value="Cpn60/GroEL/TCP-1"/>
</dbReference>
<dbReference type="InterPro" id="IPR027483">
    <property type="entry name" value="PInositol-4-P-4/5-kinase_C_sf"/>
</dbReference>
<feature type="region of interest" description="Disordered" evidence="9">
    <location>
        <begin position="1361"/>
        <end position="1434"/>
    </location>
</feature>
<keyword evidence="4 8" id="KW-0418">Kinase</keyword>
<dbReference type="Gene3D" id="3.30.800.10">
    <property type="entry name" value="Phosphatidylinositol Phosphate Kinase II Beta"/>
    <property type="match status" value="1"/>
</dbReference>
<evidence type="ECO:0000256" key="6">
    <source>
        <dbReference type="ARBA" id="ARBA00023464"/>
    </source>
</evidence>
<dbReference type="GO" id="GO:0005524">
    <property type="term" value="F:ATP binding"/>
    <property type="evidence" value="ECO:0007669"/>
    <property type="project" value="UniProtKB-UniRule"/>
</dbReference>
<accession>A0AAV1IHI8</accession>
<dbReference type="PANTHER" id="PTHR45748">
    <property type="entry name" value="1-PHOSPHATIDYLINOSITOL 3-PHOSPHATE 5-KINASE-RELATED"/>
    <property type="match status" value="1"/>
</dbReference>
<dbReference type="Pfam" id="PF01504">
    <property type="entry name" value="PIP5K"/>
    <property type="match status" value="2"/>
</dbReference>
<evidence type="ECO:0000256" key="2">
    <source>
        <dbReference type="ARBA" id="ARBA00022679"/>
    </source>
</evidence>
<feature type="region of interest" description="Disordered" evidence="9">
    <location>
        <begin position="1478"/>
        <end position="1580"/>
    </location>
</feature>
<feature type="compositionally biased region" description="Basic and acidic residues" evidence="9">
    <location>
        <begin position="648"/>
        <end position="664"/>
    </location>
</feature>
<feature type="compositionally biased region" description="Low complexity" evidence="9">
    <location>
        <begin position="1370"/>
        <end position="1383"/>
    </location>
</feature>
<dbReference type="GO" id="GO:0010008">
    <property type="term" value="C:endosome membrane"/>
    <property type="evidence" value="ECO:0007669"/>
    <property type="project" value="TreeGrafter"/>
</dbReference>
<feature type="region of interest" description="Disordered" evidence="9">
    <location>
        <begin position="1585"/>
        <end position="1604"/>
    </location>
</feature>
<gene>
    <name evidence="11" type="ORF">CVIRNUC_009355</name>
</gene>
<protein>
    <recommendedName>
        <fullName evidence="1">1-phosphatidylinositol-3-phosphate 5-kinase</fullName>
        <ecNumber evidence="1">2.7.1.150</ecNumber>
    </recommendedName>
    <alternativeName>
        <fullName evidence="7">Phosphatidylinositol 3-phosphate 5-kinase type III</fullName>
    </alternativeName>
</protein>
<feature type="region of interest" description="Disordered" evidence="9">
    <location>
        <begin position="322"/>
        <end position="349"/>
    </location>
</feature>
<dbReference type="Proteomes" id="UP001314263">
    <property type="component" value="Unassembled WGS sequence"/>
</dbReference>
<keyword evidence="5 8" id="KW-0067">ATP-binding</keyword>
<dbReference type="InterPro" id="IPR027409">
    <property type="entry name" value="GroEL-like_apical_dom_sf"/>
</dbReference>
<dbReference type="PROSITE" id="PS51455">
    <property type="entry name" value="PIPK"/>
    <property type="match status" value="1"/>
</dbReference>
<evidence type="ECO:0000256" key="3">
    <source>
        <dbReference type="ARBA" id="ARBA00022741"/>
    </source>
</evidence>
<dbReference type="FunFam" id="3.30.810.10:FF:000001">
    <property type="entry name" value="1-phosphatidylinositol 3-phosphate 5-kinase FAB1"/>
    <property type="match status" value="1"/>
</dbReference>
<organism evidence="11 12">
    <name type="scientific">Coccomyxa viridis</name>
    <dbReference type="NCBI Taxonomy" id="1274662"/>
    <lineage>
        <taxon>Eukaryota</taxon>
        <taxon>Viridiplantae</taxon>
        <taxon>Chlorophyta</taxon>
        <taxon>core chlorophytes</taxon>
        <taxon>Trebouxiophyceae</taxon>
        <taxon>Trebouxiophyceae incertae sedis</taxon>
        <taxon>Coccomyxaceae</taxon>
        <taxon>Coccomyxa</taxon>
    </lineage>
</organism>
<feature type="domain" description="PIPK" evidence="10">
    <location>
        <begin position="1901"/>
        <end position="2224"/>
    </location>
</feature>
<feature type="compositionally biased region" description="Acidic residues" evidence="9">
    <location>
        <begin position="1501"/>
        <end position="1511"/>
    </location>
</feature>
<dbReference type="SUPFAM" id="SSF56104">
    <property type="entry name" value="SAICAR synthase-like"/>
    <property type="match status" value="1"/>
</dbReference>
<dbReference type="Pfam" id="PF00118">
    <property type="entry name" value="Cpn60_TCP1"/>
    <property type="match status" value="1"/>
</dbReference>
<dbReference type="SUPFAM" id="SSF52029">
    <property type="entry name" value="GroEL apical domain-like"/>
    <property type="match status" value="1"/>
</dbReference>
<dbReference type="FunFam" id="3.50.7.10:FF:000007">
    <property type="entry name" value="1-phosphatidylinositol 3-phosphate 5-kinase isoform X1"/>
    <property type="match status" value="1"/>
</dbReference>
<feature type="region of interest" description="Disordered" evidence="9">
    <location>
        <begin position="1284"/>
        <end position="1305"/>
    </location>
</feature>